<evidence type="ECO:0000313" key="3">
    <source>
        <dbReference type="EMBL" id="CCO46425.1"/>
    </source>
</evidence>
<comment type="caution">
    <text evidence="3">The sequence shown here is derived from an EMBL/GenBank/DDBJ whole genome shotgun (WGS) entry which is preliminary data.</text>
</comment>
<dbReference type="EMBL" id="CAOF01000086">
    <property type="protein sequence ID" value="CCO46425.1"/>
    <property type="molecule type" value="Genomic_DNA"/>
</dbReference>
<dbReference type="Pfam" id="PF12974">
    <property type="entry name" value="Phosphonate-bd"/>
    <property type="match status" value="1"/>
</dbReference>
<accession>A0AAV2VP32</accession>
<dbReference type="PROSITE" id="PS51318">
    <property type="entry name" value="TAT"/>
    <property type="match status" value="1"/>
</dbReference>
<dbReference type="NCBIfam" id="TIGR01409">
    <property type="entry name" value="TAT_signal_seq"/>
    <property type="match status" value="1"/>
</dbReference>
<dbReference type="SUPFAM" id="SSF53850">
    <property type="entry name" value="Periplasmic binding protein-like II"/>
    <property type="match status" value="1"/>
</dbReference>
<organism evidence="3 4">
    <name type="scientific">Vibrio nigripulchritudo SOn1</name>
    <dbReference type="NCBI Taxonomy" id="1238450"/>
    <lineage>
        <taxon>Bacteria</taxon>
        <taxon>Pseudomonadati</taxon>
        <taxon>Pseudomonadota</taxon>
        <taxon>Gammaproteobacteria</taxon>
        <taxon>Vibrionales</taxon>
        <taxon>Vibrionaceae</taxon>
        <taxon>Vibrio</taxon>
    </lineage>
</organism>
<protein>
    <submittedName>
        <fullName evidence="3">ABC-type nitrate/sulfonate/bicarbonate transport systems, periplasmic component</fullName>
    </submittedName>
</protein>
<dbReference type="InterPro" id="IPR027024">
    <property type="entry name" value="UCP027386_ABC_sbc_TM0202"/>
</dbReference>
<dbReference type="AlphaFoldDB" id="A0AAV2VP32"/>
<dbReference type="PANTHER" id="PTHR30024">
    <property type="entry name" value="ALIPHATIC SULFONATES-BINDING PROTEIN-RELATED"/>
    <property type="match status" value="1"/>
</dbReference>
<feature type="signal peptide" evidence="2">
    <location>
        <begin position="1"/>
        <end position="31"/>
    </location>
</feature>
<dbReference type="InterPro" id="IPR019546">
    <property type="entry name" value="TAT_signal_bac_arc"/>
</dbReference>
<dbReference type="PIRSF" id="PIRSF027386">
    <property type="entry name" value="UCP027386_ABC_sbc_TM0202"/>
    <property type="match status" value="1"/>
</dbReference>
<evidence type="ECO:0000313" key="4">
    <source>
        <dbReference type="Proteomes" id="UP000018211"/>
    </source>
</evidence>
<evidence type="ECO:0000256" key="1">
    <source>
        <dbReference type="ARBA" id="ARBA00022729"/>
    </source>
</evidence>
<proteinExistence type="predicted"/>
<reference evidence="3 4" key="1">
    <citation type="journal article" date="2013" name="ISME J.">
        <title>Comparative genomics of pathogenic lineages of Vibrio nigripulchritudo identifies virulence-associated traits.</title>
        <authorList>
            <person name="Goudenege D."/>
            <person name="Labreuche Y."/>
            <person name="Krin E."/>
            <person name="Ansquer D."/>
            <person name="Mangenot S."/>
            <person name="Calteau A."/>
            <person name="Medigue C."/>
            <person name="Mazel D."/>
            <person name="Polz M.F."/>
            <person name="Le Roux F."/>
        </authorList>
    </citation>
    <scope>NUCLEOTIDE SEQUENCE [LARGE SCALE GENOMIC DNA]</scope>
    <source>
        <strain evidence="3 4">SOn1</strain>
    </source>
</reference>
<dbReference type="Gene3D" id="3.40.190.10">
    <property type="entry name" value="Periplasmic binding protein-like II"/>
    <property type="match status" value="2"/>
</dbReference>
<evidence type="ECO:0000256" key="2">
    <source>
        <dbReference type="SAM" id="SignalP"/>
    </source>
</evidence>
<keyword evidence="1 2" id="KW-0732">Signal</keyword>
<name>A0AAV2VP32_9VIBR</name>
<dbReference type="RefSeq" id="WP_022611561.1">
    <property type="nucleotide sequence ID" value="NZ_LK391965.1"/>
</dbReference>
<dbReference type="InterPro" id="IPR006311">
    <property type="entry name" value="TAT_signal"/>
</dbReference>
<dbReference type="Proteomes" id="UP000018211">
    <property type="component" value="Unassembled WGS sequence"/>
</dbReference>
<feature type="chain" id="PRO_5043393871" evidence="2">
    <location>
        <begin position="32"/>
        <end position="335"/>
    </location>
</feature>
<gene>
    <name evidence="3" type="ORF">VIBNISOn1_1760046</name>
</gene>
<sequence>MNTTRRAFLRHCGLAGAAAVGTSLIPAMAFAKESQKRKQLTMYGPPVGPSVTLAHSAETNAVSGLIEQLDFETYRNPDVLRTNFVAGRWELAGTPSYVAANLYNKGVNVRLMNIMTWGLLYVISVDENIKSVEALKGQDIVMPFKADMPDLVFQHIAKEKGMKAGKDYRLNYVGSPFEGLQLLLSGRAKHAVLPEPAATAALLKGLKSGTNTTRVIDLQSAWGEVTGGPARIPQAGMMVSDTLLDEMPDLPERLNAALTRSTDWVVNNPTSAGRLGESYMTLKAPIIERSIPFCNFGLDKAKDIQKEIESFYSILADSNPAIIGGKLPPDDFYLG</sequence>
<dbReference type="PANTHER" id="PTHR30024:SF46">
    <property type="entry name" value="ABC TRANSPORTER, SUBSTRATE-BINDING LIPOPROTEIN"/>
    <property type="match status" value="1"/>
</dbReference>